<dbReference type="AlphaFoldDB" id="A0A516H4P7"/>
<dbReference type="InterPro" id="IPR007214">
    <property type="entry name" value="YbaK/aa-tRNA-synth-assoc-dom"/>
</dbReference>
<name>A0A516H4P7_9PROT</name>
<dbReference type="Gene3D" id="3.90.960.10">
    <property type="entry name" value="YbaK/aminoacyl-tRNA synthetase-associated domain"/>
    <property type="match status" value="1"/>
</dbReference>
<dbReference type="Proteomes" id="UP000317496">
    <property type="component" value="Chromosome"/>
</dbReference>
<dbReference type="RefSeq" id="WP_144069707.1">
    <property type="nucleotide sequence ID" value="NZ_CP041636.1"/>
</dbReference>
<dbReference type="PANTHER" id="PTHR30411">
    <property type="entry name" value="CYTOPLASMIC PROTEIN"/>
    <property type="match status" value="1"/>
</dbReference>
<sequence length="171" mass="17465">MSSAAILENASVKRVREALRLRGVEGERVIALDGAARTAAEAAAALGCEVGAIVKSLVFSCPAEGGEKQAVMALVAGDRQCNVEMLGRALGLGVTPGRADADLVRRATGFAIGGVAPLGHPEQLPIAIDGSLARFPLLHAAAGHPHAVFPLTYDELLEWTGGLAAPDLAKA</sequence>
<dbReference type="InterPro" id="IPR036754">
    <property type="entry name" value="YbaK/aa-tRNA-synt-asso_dom_sf"/>
</dbReference>
<dbReference type="GO" id="GO:0002161">
    <property type="term" value="F:aminoacyl-tRNA deacylase activity"/>
    <property type="evidence" value="ECO:0007669"/>
    <property type="project" value="InterPro"/>
</dbReference>
<dbReference type="OrthoDB" id="9798760at2"/>
<accession>A0A516H4P7</accession>
<dbReference type="PANTHER" id="PTHR30411:SF1">
    <property type="entry name" value="CYTOPLASMIC PROTEIN"/>
    <property type="match status" value="1"/>
</dbReference>
<gene>
    <name evidence="2" type="ORF">FNB15_16215</name>
</gene>
<feature type="domain" description="YbaK/aminoacyl-tRNA synthetase-associated" evidence="1">
    <location>
        <begin position="35"/>
        <end position="157"/>
    </location>
</feature>
<organism evidence="2 3">
    <name type="scientific">Ferrovibrio terrae</name>
    <dbReference type="NCBI Taxonomy" id="2594003"/>
    <lineage>
        <taxon>Bacteria</taxon>
        <taxon>Pseudomonadati</taxon>
        <taxon>Pseudomonadota</taxon>
        <taxon>Alphaproteobacteria</taxon>
        <taxon>Rhodospirillales</taxon>
        <taxon>Rhodospirillaceae</taxon>
        <taxon>Ferrovibrio</taxon>
    </lineage>
</organism>
<evidence type="ECO:0000313" key="3">
    <source>
        <dbReference type="Proteomes" id="UP000317496"/>
    </source>
</evidence>
<evidence type="ECO:0000259" key="1">
    <source>
        <dbReference type="Pfam" id="PF04073"/>
    </source>
</evidence>
<evidence type="ECO:0000313" key="2">
    <source>
        <dbReference type="EMBL" id="QDO98726.1"/>
    </source>
</evidence>
<dbReference type="EMBL" id="CP041636">
    <property type="protein sequence ID" value="QDO98726.1"/>
    <property type="molecule type" value="Genomic_DNA"/>
</dbReference>
<protein>
    <submittedName>
        <fullName evidence="2">YbaK/EbsC family protein</fullName>
    </submittedName>
</protein>
<keyword evidence="3" id="KW-1185">Reference proteome</keyword>
<dbReference type="KEGG" id="fer:FNB15_16215"/>
<dbReference type="SUPFAM" id="SSF55826">
    <property type="entry name" value="YbaK/ProRS associated domain"/>
    <property type="match status" value="1"/>
</dbReference>
<reference evidence="2 3" key="1">
    <citation type="submission" date="2019-07" db="EMBL/GenBank/DDBJ databases">
        <title>Genome sequencing for Ferrovibrio sp. K5.</title>
        <authorList>
            <person name="Park S.-J."/>
        </authorList>
    </citation>
    <scope>NUCLEOTIDE SEQUENCE [LARGE SCALE GENOMIC DNA]</scope>
    <source>
        <strain evidence="2 3">K5</strain>
    </source>
</reference>
<proteinExistence type="predicted"/>
<dbReference type="CDD" id="cd04333">
    <property type="entry name" value="ProX_deacylase"/>
    <property type="match status" value="1"/>
</dbReference>
<dbReference type="Pfam" id="PF04073">
    <property type="entry name" value="tRNA_edit"/>
    <property type="match status" value="1"/>
</dbReference>